<proteinExistence type="inferred from homology"/>
<evidence type="ECO:0000256" key="8">
    <source>
        <dbReference type="ARBA" id="ARBA00079982"/>
    </source>
</evidence>
<keyword evidence="2" id="KW-0378">Hydrolase</keyword>
<dbReference type="Gene3D" id="1.50.10.10">
    <property type="match status" value="1"/>
</dbReference>
<keyword evidence="3" id="KW-0326">Glycosidase</keyword>
<dbReference type="GO" id="GO:0047402">
    <property type="term" value="F:protein-glucosylgalactosylhydroxylysine glucosidase activity"/>
    <property type="evidence" value="ECO:0007669"/>
    <property type="project" value="UniProtKB-EC"/>
</dbReference>
<dbReference type="EMBL" id="AXCN02000725">
    <property type="status" value="NOT_ANNOTATED_CDS"/>
    <property type="molecule type" value="Genomic_DNA"/>
</dbReference>
<dbReference type="Proteomes" id="UP000075886">
    <property type="component" value="Unassembled WGS sequence"/>
</dbReference>
<dbReference type="InterPro" id="IPR008928">
    <property type="entry name" value="6-hairpin_glycosidase_sf"/>
</dbReference>
<organism evidence="11 12">
    <name type="scientific">Anopheles farauti</name>
    <dbReference type="NCBI Taxonomy" id="69004"/>
    <lineage>
        <taxon>Eukaryota</taxon>
        <taxon>Metazoa</taxon>
        <taxon>Ecdysozoa</taxon>
        <taxon>Arthropoda</taxon>
        <taxon>Hexapoda</taxon>
        <taxon>Insecta</taxon>
        <taxon>Pterygota</taxon>
        <taxon>Neoptera</taxon>
        <taxon>Endopterygota</taxon>
        <taxon>Diptera</taxon>
        <taxon>Nematocera</taxon>
        <taxon>Culicoidea</taxon>
        <taxon>Culicidae</taxon>
        <taxon>Anophelinae</taxon>
        <taxon>Anopheles</taxon>
    </lineage>
</organism>
<dbReference type="PROSITE" id="PS51257">
    <property type="entry name" value="PROKAR_LIPOPROTEIN"/>
    <property type="match status" value="1"/>
</dbReference>
<evidence type="ECO:0000313" key="11">
    <source>
        <dbReference type="EnsemblMetazoa" id="AFAF010141-PA"/>
    </source>
</evidence>
<name>A0A182QH94_9DIPT</name>
<dbReference type="EnsemblMetazoa" id="AFAF010141-RA">
    <property type="protein sequence ID" value="AFAF010141-PA"/>
    <property type="gene ID" value="AFAF010141"/>
</dbReference>
<evidence type="ECO:0000256" key="5">
    <source>
        <dbReference type="ARBA" id="ARBA00053339"/>
    </source>
</evidence>
<comment type="catalytic activity">
    <reaction evidence="4">
        <text>(5R)-5-O-[alpha-D-glucosyl-(1-&gt;2)-beta-D-galactosyl]-5-hydroxy-L-lysyl-[collagen] + H2O = (5R)-5-O-(beta-D-galactosyl)-5-hydroxy-L-lysyl-[collagen] + D-glucose</text>
        <dbReference type="Rhea" id="RHEA:11068"/>
        <dbReference type="Rhea" id="RHEA-COMP:12753"/>
        <dbReference type="Rhea" id="RHEA-COMP:12754"/>
        <dbReference type="ChEBI" id="CHEBI:4167"/>
        <dbReference type="ChEBI" id="CHEBI:15377"/>
        <dbReference type="ChEBI" id="CHEBI:133443"/>
        <dbReference type="ChEBI" id="CHEBI:133452"/>
        <dbReference type="EC" id="3.2.1.107"/>
    </reaction>
</comment>
<dbReference type="PANTHER" id="PTHR11051">
    <property type="entry name" value="GLYCOSYL HYDROLASE-RELATED"/>
    <property type="match status" value="1"/>
</dbReference>
<feature type="region of interest" description="Disordered" evidence="9">
    <location>
        <begin position="134"/>
        <end position="161"/>
    </location>
</feature>
<dbReference type="STRING" id="69004.A0A182QH94"/>
<evidence type="ECO:0000259" key="10">
    <source>
        <dbReference type="Pfam" id="PF03632"/>
    </source>
</evidence>
<evidence type="ECO:0000256" key="9">
    <source>
        <dbReference type="SAM" id="MobiDB-lite"/>
    </source>
</evidence>
<dbReference type="AlphaFoldDB" id="A0A182QH94"/>
<sequence length="889" mass="99296">MVGLERKPDHQNSHDLVPCRGCFWCASAAACCQFARKQNKAKRNGRYRRCAIALKEERKGGKKPEQMSLISGQVGLGNRRNVCFRKPADRWFVCIVALGMLVGDCNTTPVRRPSTVTNESITTVDKRWHRALEAPGTRTDPDPDRLLHPSSAIPNDPYTGSPPPLPTLANGHLGFTVFEDAIYLAGLYNGAGGLSHRARVPNMATVRVNDGVGCYADAANPPTHCNVTLDPIRGLFRVSYTSTDGSYRMTHLLYPHALYRRLVVNQLHIERLAPDTGDITIPLVPPTPFTSEDIHFERIRTRAPLGCDHSSSSSSTRCGTIIYQSCGATVEVENATYQSEVRPVCVLWNHVPEQLQLREDEPMASYRFLMAVDGRLDVAWKELTAALAQTDGELLRAHTSPWRSFWARFDILIAGSEPLQRTVRAAIFYLVSCLPFEESFTRSPGPFWGLSPTGLGRGGGRTGLDDYEGHSFWDTEVWMFPVLNLIDPWYGQLLIAYRRKMLPTALDLAVEAGYRGARFPWESGFTGVEVTQPCCPEVAQYQHHITGDVSFALRQHLATTHDLEWLRVRGGCEMIQLMAEFWASRVTFNYTGTEQYDIAAVMGPDEDHENVTNNAYTNTIAGYALYFGDFASCICGDDVSARNWSAIARRIKLPYDRERDFHPQYEGYTIGTRIKQADAILLGYPLLYPGMNRSTLRNDLNIYEQVTRSTGPAMTWAMHAINHLDTQNMPSAARDFNRSYQPYVRGSFHVWHELQQPAEGGARNFLTGAGGFLQALLFGYGGIRVHLDRLEIRGLSPDELPPAGFTDLTVRGVRYLGALVTIAQGSTRSEVTVTHLERRALTIEFGDGQAVVDIVPNRAYNLTQRTASIRAKSYPYQECDIPTDLLDVS</sequence>
<dbReference type="EC" id="3.2.1.107" evidence="6"/>
<evidence type="ECO:0000256" key="1">
    <source>
        <dbReference type="ARBA" id="ARBA00006768"/>
    </source>
</evidence>
<evidence type="ECO:0000256" key="4">
    <source>
        <dbReference type="ARBA" id="ARBA00051415"/>
    </source>
</evidence>
<dbReference type="VEuPathDB" id="VectorBase:AFAF010141"/>
<comment type="function">
    <text evidence="5">Catalyzes the hydrolysis of glucose from the disaccharide unit linked to hydroxylysine residues of collagen and collagen-like proteins.</text>
</comment>
<accession>A0A182QH94</accession>
<dbReference type="PANTHER" id="PTHR11051:SF8">
    <property type="entry name" value="PROTEIN-GLUCOSYLGALACTOSYLHYDROXYLYSINE GLUCOSIDASE"/>
    <property type="match status" value="1"/>
</dbReference>
<evidence type="ECO:0000256" key="2">
    <source>
        <dbReference type="ARBA" id="ARBA00022801"/>
    </source>
</evidence>
<dbReference type="InterPro" id="IPR005195">
    <property type="entry name" value="Glyco_hydro_65_M"/>
</dbReference>
<protein>
    <recommendedName>
        <fullName evidence="7">Protein-glucosylgalactosylhydroxylysine glucosidase</fullName>
        <ecNumber evidence="6">3.2.1.107</ecNumber>
    </recommendedName>
    <alternativeName>
        <fullName evidence="8">Acid trehalase-like protein 1</fullName>
    </alternativeName>
</protein>
<dbReference type="Pfam" id="PF03632">
    <property type="entry name" value="Glyco_hydro_65m"/>
    <property type="match status" value="1"/>
</dbReference>
<reference evidence="12" key="1">
    <citation type="submission" date="2014-01" db="EMBL/GenBank/DDBJ databases">
        <title>The Genome Sequence of Anopheles farauti FAR1 (V2).</title>
        <authorList>
            <consortium name="The Broad Institute Genomics Platform"/>
            <person name="Neafsey D.E."/>
            <person name="Besansky N."/>
            <person name="Howell P."/>
            <person name="Walton C."/>
            <person name="Young S.K."/>
            <person name="Zeng Q."/>
            <person name="Gargeya S."/>
            <person name="Fitzgerald M."/>
            <person name="Haas B."/>
            <person name="Abouelleil A."/>
            <person name="Allen A.W."/>
            <person name="Alvarado L."/>
            <person name="Arachchi H.M."/>
            <person name="Berlin A.M."/>
            <person name="Chapman S.B."/>
            <person name="Gainer-Dewar J."/>
            <person name="Goldberg J."/>
            <person name="Griggs A."/>
            <person name="Gujja S."/>
            <person name="Hansen M."/>
            <person name="Howarth C."/>
            <person name="Imamovic A."/>
            <person name="Ireland A."/>
            <person name="Larimer J."/>
            <person name="McCowan C."/>
            <person name="Murphy C."/>
            <person name="Pearson M."/>
            <person name="Poon T.W."/>
            <person name="Priest M."/>
            <person name="Roberts A."/>
            <person name="Saif S."/>
            <person name="Shea T."/>
            <person name="Sisk P."/>
            <person name="Sykes S."/>
            <person name="Wortman J."/>
            <person name="Nusbaum C."/>
            <person name="Birren B."/>
        </authorList>
    </citation>
    <scope>NUCLEOTIDE SEQUENCE [LARGE SCALE GENOMIC DNA]</scope>
    <source>
        <strain evidence="12">FAR1</strain>
    </source>
</reference>
<comment type="similarity">
    <text evidence="1">Belongs to the glycosyl hydrolase 65 family.</text>
</comment>
<dbReference type="SUPFAM" id="SSF48208">
    <property type="entry name" value="Six-hairpin glycosidases"/>
    <property type="match status" value="1"/>
</dbReference>
<dbReference type="GO" id="GO:0005975">
    <property type="term" value="P:carbohydrate metabolic process"/>
    <property type="evidence" value="ECO:0007669"/>
    <property type="project" value="InterPro"/>
</dbReference>
<evidence type="ECO:0000256" key="6">
    <source>
        <dbReference type="ARBA" id="ARBA00066430"/>
    </source>
</evidence>
<keyword evidence="12" id="KW-1185">Reference proteome</keyword>
<dbReference type="FunFam" id="1.50.10.10:FF:000023">
    <property type="entry name" value="Protein-glucosylgalactosylhydroxylysine glucosidase"/>
    <property type="match status" value="1"/>
</dbReference>
<feature type="domain" description="Glycoside hydrolase family 65 central catalytic" evidence="10">
    <location>
        <begin position="465"/>
        <end position="669"/>
    </location>
</feature>
<reference evidence="11" key="2">
    <citation type="submission" date="2020-05" db="UniProtKB">
        <authorList>
            <consortium name="EnsemblMetazoa"/>
        </authorList>
    </citation>
    <scope>IDENTIFICATION</scope>
    <source>
        <strain evidence="11">FAR1</strain>
    </source>
</reference>
<dbReference type="InterPro" id="IPR012341">
    <property type="entry name" value="6hp_glycosidase-like_sf"/>
</dbReference>
<evidence type="ECO:0000313" key="12">
    <source>
        <dbReference type="Proteomes" id="UP000075886"/>
    </source>
</evidence>
<evidence type="ECO:0000256" key="3">
    <source>
        <dbReference type="ARBA" id="ARBA00023295"/>
    </source>
</evidence>
<evidence type="ECO:0000256" key="7">
    <source>
        <dbReference type="ARBA" id="ARBA00071505"/>
    </source>
</evidence>